<sequence length="87" mass="9678">KNTSKKAEEVLVNVEDGVSFSELAKQNNIESGMIDSEISVSSISWQESAADACCMSPNDFKIKLENENFSKEDSTEILSMCEKMDDF</sequence>
<dbReference type="AlphaFoldDB" id="A0A0B6YPR2"/>
<evidence type="ECO:0000313" key="1">
    <source>
        <dbReference type="EMBL" id="CEK58259.1"/>
    </source>
</evidence>
<feature type="non-terminal residue" evidence="1">
    <location>
        <position position="1"/>
    </location>
</feature>
<reference evidence="1" key="1">
    <citation type="submission" date="2014-12" db="EMBL/GenBank/DDBJ databases">
        <title>Insight into the proteome of Arion vulgaris.</title>
        <authorList>
            <person name="Aradska J."/>
            <person name="Bulat T."/>
            <person name="Smidak R."/>
            <person name="Sarate P."/>
            <person name="Gangsoo J."/>
            <person name="Sialana F."/>
            <person name="Bilban M."/>
            <person name="Lubec G."/>
        </authorList>
    </citation>
    <scope>NUCLEOTIDE SEQUENCE</scope>
    <source>
        <tissue evidence="1">Skin</tissue>
    </source>
</reference>
<dbReference type="EMBL" id="HACG01011394">
    <property type="protein sequence ID" value="CEK58259.1"/>
    <property type="molecule type" value="Transcribed_RNA"/>
</dbReference>
<proteinExistence type="predicted"/>
<protein>
    <submittedName>
        <fullName evidence="1">Uncharacterized protein</fullName>
    </submittedName>
</protein>
<accession>A0A0B6YPR2</accession>
<name>A0A0B6YPR2_9EUPU</name>
<organism evidence="1">
    <name type="scientific">Arion vulgaris</name>
    <dbReference type="NCBI Taxonomy" id="1028688"/>
    <lineage>
        <taxon>Eukaryota</taxon>
        <taxon>Metazoa</taxon>
        <taxon>Spiralia</taxon>
        <taxon>Lophotrochozoa</taxon>
        <taxon>Mollusca</taxon>
        <taxon>Gastropoda</taxon>
        <taxon>Heterobranchia</taxon>
        <taxon>Euthyneura</taxon>
        <taxon>Panpulmonata</taxon>
        <taxon>Eupulmonata</taxon>
        <taxon>Stylommatophora</taxon>
        <taxon>Helicina</taxon>
        <taxon>Arionoidea</taxon>
        <taxon>Arionidae</taxon>
        <taxon>Arion</taxon>
    </lineage>
</organism>
<feature type="non-terminal residue" evidence="1">
    <location>
        <position position="87"/>
    </location>
</feature>
<gene>
    <name evidence="1" type="primary">ORF32470</name>
</gene>